<reference evidence="2 3" key="1">
    <citation type="journal article" date="2018" name="Int. J. Syst. Evol. Microbiol.">
        <title>Methylomusa anaerophila gen. nov., sp. nov., an anaerobic methanol-utilizing bacterium isolated from a microbial fuel cell.</title>
        <authorList>
            <person name="Amano N."/>
            <person name="Yamamuro A."/>
            <person name="Miyahara M."/>
            <person name="Kouzuma A."/>
            <person name="Abe T."/>
            <person name="Watanabe K."/>
        </authorList>
    </citation>
    <scope>NUCLEOTIDE SEQUENCE [LARGE SCALE GENOMIC DNA]</scope>
    <source>
        <strain evidence="2 3">MMFC1</strain>
    </source>
</reference>
<accession>A0A348AMV5</accession>
<dbReference type="OrthoDB" id="2594680at2"/>
<dbReference type="EMBL" id="AP018449">
    <property type="protein sequence ID" value="BBB92403.1"/>
    <property type="molecule type" value="Genomic_DNA"/>
</dbReference>
<dbReference type="Proteomes" id="UP000276437">
    <property type="component" value="Chromosome"/>
</dbReference>
<dbReference type="AlphaFoldDB" id="A0A348AMV5"/>
<sequence>MSAENRRLCLRPASIEEAGLFYSQDAKDAELGTVGHMRVDFGHDGREFWSTWWPHNEDALNTPEFKSELQSFVDELRKTGPLRDLSAMSEYCCGHGDGRLGDGSRGSYGFVAESEHYRYCLRCTPIQGDYNAYLYIYDKRQQDMNKLQKLLDTEQDLPEMCFSTLSSDGSLICIKHGETGYYKSDWDTGDPVKNRELADYNNEKLGVSKLQEEAMVIKSMTGWTSQESASQESGMEQTMGGM</sequence>
<evidence type="ECO:0000256" key="1">
    <source>
        <dbReference type="SAM" id="MobiDB-lite"/>
    </source>
</evidence>
<proteinExistence type="predicted"/>
<name>A0A348AMV5_9FIRM</name>
<dbReference type="RefSeq" id="WP_028307117.1">
    <property type="nucleotide sequence ID" value="NZ_AP018449.1"/>
</dbReference>
<organism evidence="2 3">
    <name type="scientific">Methylomusa anaerophila</name>
    <dbReference type="NCBI Taxonomy" id="1930071"/>
    <lineage>
        <taxon>Bacteria</taxon>
        <taxon>Bacillati</taxon>
        <taxon>Bacillota</taxon>
        <taxon>Negativicutes</taxon>
        <taxon>Selenomonadales</taxon>
        <taxon>Sporomusaceae</taxon>
        <taxon>Methylomusa</taxon>
    </lineage>
</organism>
<protein>
    <recommendedName>
        <fullName evidence="4">Large polyvalent protein associated domain-containing protein</fullName>
    </recommendedName>
</protein>
<evidence type="ECO:0000313" key="2">
    <source>
        <dbReference type="EMBL" id="BBB92403.1"/>
    </source>
</evidence>
<feature type="region of interest" description="Disordered" evidence="1">
    <location>
        <begin position="222"/>
        <end position="242"/>
    </location>
</feature>
<gene>
    <name evidence="2" type="ORF">MAMMFC1_03096</name>
</gene>
<evidence type="ECO:0008006" key="4">
    <source>
        <dbReference type="Google" id="ProtNLM"/>
    </source>
</evidence>
<feature type="compositionally biased region" description="Polar residues" evidence="1">
    <location>
        <begin position="222"/>
        <end position="236"/>
    </location>
</feature>
<dbReference type="KEGG" id="mana:MAMMFC1_03096"/>
<keyword evidence="3" id="KW-1185">Reference proteome</keyword>
<evidence type="ECO:0000313" key="3">
    <source>
        <dbReference type="Proteomes" id="UP000276437"/>
    </source>
</evidence>